<evidence type="ECO:0000313" key="2">
    <source>
        <dbReference type="EMBL" id="PHU37000.1"/>
    </source>
</evidence>
<reference evidence="2 3" key="2">
    <citation type="submission" date="2017-10" db="EMBL/GenBank/DDBJ databases">
        <authorList>
            <person name="Banno H."/>
            <person name="Chua N.-H."/>
        </authorList>
    </citation>
    <scope>NUCLEOTIDE SEQUENCE [LARGE SCALE GENOMIC DNA]</scope>
    <source>
        <strain evidence="2 3">JK623</strain>
    </source>
</reference>
<dbReference type="RefSeq" id="WP_031543432.1">
    <property type="nucleotide sequence ID" value="NZ_JANSWH010000083.1"/>
</dbReference>
<keyword evidence="3" id="KW-1185">Reference proteome</keyword>
<sequence>MSQAKVDQYKKEKASRKKTLAKQKVAKRIGKIVAAVVVIALVALGVYKGVDSYYKNLPAETYQVDLSPMSDYISGLSE</sequence>
<feature type="transmembrane region" description="Helical" evidence="1">
    <location>
        <begin position="32"/>
        <end position="50"/>
    </location>
</feature>
<accession>A0A2G3E1H5</accession>
<comment type="caution">
    <text evidence="2">The sequence shown here is derived from an EMBL/GenBank/DDBJ whole genome shotgun (WGS) entry which is preliminary data.</text>
</comment>
<dbReference type="EMBL" id="PDYG01000090">
    <property type="protein sequence ID" value="PHU37000.1"/>
    <property type="molecule type" value="Genomic_DNA"/>
</dbReference>
<reference evidence="2 3" key="1">
    <citation type="submission" date="2017-10" db="EMBL/GenBank/DDBJ databases">
        <title>Resolving the taxonomy of Roseburia spp., Eubacterium rectale and Agathobacter spp. through phylogenomic analysis.</title>
        <authorList>
            <person name="Sheridan P.O."/>
            <person name="Walker A.W."/>
            <person name="Duncan S.H."/>
            <person name="Scott K.P."/>
            <person name="Toole P.W.O."/>
            <person name="Luis P."/>
            <person name="Flint H.J."/>
        </authorList>
    </citation>
    <scope>NUCLEOTIDE SEQUENCE [LARGE SCALE GENOMIC DNA]</scope>
    <source>
        <strain evidence="2 3">JK623</strain>
    </source>
</reference>
<name>A0A2G3E1H5_9FIRM</name>
<dbReference type="AlphaFoldDB" id="A0A2G3E1H5"/>
<evidence type="ECO:0000313" key="3">
    <source>
        <dbReference type="Proteomes" id="UP000224563"/>
    </source>
</evidence>
<dbReference type="Proteomes" id="UP000224563">
    <property type="component" value="Unassembled WGS sequence"/>
</dbReference>
<protein>
    <submittedName>
        <fullName evidence="2">Uncharacterized protein</fullName>
    </submittedName>
</protein>
<keyword evidence="1" id="KW-0472">Membrane</keyword>
<proteinExistence type="predicted"/>
<gene>
    <name evidence="2" type="ORF">CSX02_10250</name>
</gene>
<organism evidence="2 3">
    <name type="scientific">Agathobacter ruminis</name>
    <dbReference type="NCBI Taxonomy" id="1712665"/>
    <lineage>
        <taxon>Bacteria</taxon>
        <taxon>Bacillati</taxon>
        <taxon>Bacillota</taxon>
        <taxon>Clostridia</taxon>
        <taxon>Lachnospirales</taxon>
        <taxon>Lachnospiraceae</taxon>
        <taxon>Agathobacter</taxon>
    </lineage>
</organism>
<keyword evidence="1" id="KW-0812">Transmembrane</keyword>
<keyword evidence="1" id="KW-1133">Transmembrane helix</keyword>
<evidence type="ECO:0000256" key="1">
    <source>
        <dbReference type="SAM" id="Phobius"/>
    </source>
</evidence>